<accession>A0ABT7QG41</accession>
<dbReference type="RefSeq" id="WP_290042536.1">
    <property type="nucleotide sequence ID" value="NZ_JAOPLU010000007.1"/>
</dbReference>
<proteinExistence type="predicted"/>
<name>A0ABT7QG41_9GAMM</name>
<evidence type="ECO:0000313" key="1">
    <source>
        <dbReference type="EMBL" id="MDM5132914.1"/>
    </source>
</evidence>
<evidence type="ECO:0008006" key="3">
    <source>
        <dbReference type="Google" id="ProtNLM"/>
    </source>
</evidence>
<reference evidence="1" key="1">
    <citation type="submission" date="2024-05" db="EMBL/GenBank/DDBJ databases">
        <title>WGS of Aeromonas isolates.</title>
        <authorList>
            <person name="Lee H."/>
        </authorList>
    </citation>
    <scope>NUCLEOTIDE SEQUENCE</scope>
    <source>
        <strain evidence="1">LP308</strain>
    </source>
</reference>
<protein>
    <recommendedName>
        <fullName evidence="3">Phage protein</fullName>
    </recommendedName>
</protein>
<comment type="caution">
    <text evidence="1">The sequence shown here is derived from an EMBL/GenBank/DDBJ whole genome shotgun (WGS) entry which is preliminary data.</text>
</comment>
<sequence>MPIFRKKPVEIEAHVFTGSSTSASAIRQWMETGQFRPREVHTRDIGAPLEIKTLEGVMSANPGDYIIKGVAGEFYPCKPDIFRATYEQVGD</sequence>
<organism evidence="1 2">
    <name type="scientific">Aeromonas piscicola</name>
    <dbReference type="NCBI Taxonomy" id="600645"/>
    <lineage>
        <taxon>Bacteria</taxon>
        <taxon>Pseudomonadati</taxon>
        <taxon>Pseudomonadota</taxon>
        <taxon>Gammaproteobacteria</taxon>
        <taxon>Aeromonadales</taxon>
        <taxon>Aeromonadaceae</taxon>
        <taxon>Aeromonas</taxon>
    </lineage>
</organism>
<dbReference type="EMBL" id="JAOPLU010000007">
    <property type="protein sequence ID" value="MDM5132914.1"/>
    <property type="molecule type" value="Genomic_DNA"/>
</dbReference>
<evidence type="ECO:0000313" key="2">
    <source>
        <dbReference type="Proteomes" id="UP001168109"/>
    </source>
</evidence>
<gene>
    <name evidence="1" type="ORF">OB962_18240</name>
</gene>
<keyword evidence="2" id="KW-1185">Reference proteome</keyword>
<dbReference type="Proteomes" id="UP001168109">
    <property type="component" value="Unassembled WGS sequence"/>
</dbReference>